<comment type="caution">
    <text evidence="3">The sequence shown here is derived from an EMBL/GenBank/DDBJ whole genome shotgun (WGS) entry which is preliminary data.</text>
</comment>
<keyword evidence="4" id="KW-1185">Reference proteome</keyword>
<dbReference type="InterPro" id="IPR026894">
    <property type="entry name" value="DnaJ_X"/>
</dbReference>
<accession>A0A2T9Z5G9</accession>
<evidence type="ECO:0000313" key="4">
    <source>
        <dbReference type="Proteomes" id="UP000245699"/>
    </source>
</evidence>
<dbReference type="STRING" id="61424.A0A2T9Z5G9"/>
<dbReference type="SMART" id="SM00271">
    <property type="entry name" value="DnaJ"/>
    <property type="match status" value="1"/>
</dbReference>
<proteinExistence type="predicted"/>
<dbReference type="Pfam" id="PF14308">
    <property type="entry name" value="DnaJ-X"/>
    <property type="match status" value="1"/>
</dbReference>
<dbReference type="PANTHER" id="PTHR44924">
    <property type="entry name" value="DNAJ SUBFAMILY A MEMBER 2"/>
    <property type="match status" value="1"/>
</dbReference>
<name>A0A2T9Z5G9_9FUNG</name>
<dbReference type="PROSITE" id="PS00636">
    <property type="entry name" value="DNAJ_1"/>
    <property type="match status" value="1"/>
</dbReference>
<protein>
    <recommendedName>
        <fullName evidence="2">J domain-containing protein</fullName>
    </recommendedName>
</protein>
<reference evidence="3 4" key="1">
    <citation type="journal article" date="2018" name="MBio">
        <title>Comparative Genomics Reveals the Core Gene Toolbox for the Fungus-Insect Symbiosis.</title>
        <authorList>
            <person name="Wang Y."/>
            <person name="Stata M."/>
            <person name="Wang W."/>
            <person name="Stajich J.E."/>
            <person name="White M.M."/>
            <person name="Moncalvo J.M."/>
        </authorList>
    </citation>
    <scope>NUCLEOTIDE SEQUENCE [LARGE SCALE GENOMIC DNA]</scope>
    <source>
        <strain evidence="3 4">AUS-77-4</strain>
    </source>
</reference>
<feature type="compositionally biased region" description="Polar residues" evidence="1">
    <location>
        <begin position="61"/>
        <end position="92"/>
    </location>
</feature>
<dbReference type="SUPFAM" id="SSF46565">
    <property type="entry name" value="Chaperone J-domain"/>
    <property type="match status" value="1"/>
</dbReference>
<feature type="region of interest" description="Disordered" evidence="1">
    <location>
        <begin position="225"/>
        <end position="263"/>
    </location>
</feature>
<dbReference type="InterPro" id="IPR036869">
    <property type="entry name" value="J_dom_sf"/>
</dbReference>
<dbReference type="AlphaFoldDB" id="A0A2T9Z5G9"/>
<dbReference type="Pfam" id="PF00226">
    <property type="entry name" value="DnaJ"/>
    <property type="match status" value="1"/>
</dbReference>
<evidence type="ECO:0000313" key="3">
    <source>
        <dbReference type="EMBL" id="PVU99848.1"/>
    </source>
</evidence>
<dbReference type="InterPro" id="IPR001623">
    <property type="entry name" value="DnaJ_domain"/>
</dbReference>
<dbReference type="InterPro" id="IPR018253">
    <property type="entry name" value="DnaJ_domain_CS"/>
</dbReference>
<sequence length="476" mass="53398">MIESKIPTCALIYCLECQRPVQIDLPSKDKAVSLQVVCVYCKKSFLVNSSDLFENKLVSKPVTTSKNSPHPQTSGFAGNSRSVGADTNLNSQKNEEPKKSHVSGGKGSDETPLETEYYDWLNVSPTATQAEIKKNYYVQALKYHPDKNKEPEAEVKFKQISQAYQVLSDPKRRKDYNMYGAQKEAGENNIDPTQFFNMIFGGGRFTDLIGELNIIRDLNTVMEESENSEKAEKADQILNSTAGKEDEKAKRKLEKAKKKEEERKRAEITAAVNEKRVKELSENLIKKLDLYVENSNPDKAVALEAFKKQVSIEAEDLKVEPFGVELLHTIGHIYHFKANKFQEKNEFMGSIRGVYQSFKETGEIIGGAYTMIKAAVDLQRTFVQLSEADKKGLSNEERAALEEAAAKKGIEAIWKGGKLEIESILREVCDKALYDSSVSKDTCKKRAIGLKTMGKVYSAVIQDPNQEPNPFMPGFN</sequence>
<feature type="domain" description="J" evidence="2">
    <location>
        <begin position="116"/>
        <end position="180"/>
    </location>
</feature>
<dbReference type="CDD" id="cd06257">
    <property type="entry name" value="DnaJ"/>
    <property type="match status" value="1"/>
</dbReference>
<dbReference type="EMBL" id="MBFT01000016">
    <property type="protein sequence ID" value="PVU99848.1"/>
    <property type="molecule type" value="Genomic_DNA"/>
</dbReference>
<feature type="region of interest" description="Disordered" evidence="1">
    <location>
        <begin position="61"/>
        <end position="111"/>
    </location>
</feature>
<dbReference type="Gene3D" id="1.10.287.110">
    <property type="entry name" value="DnaJ domain"/>
    <property type="match status" value="1"/>
</dbReference>
<dbReference type="OrthoDB" id="552049at2759"/>
<dbReference type="PRINTS" id="PR00625">
    <property type="entry name" value="JDOMAIN"/>
</dbReference>
<gene>
    <name evidence="3" type="ORF">BB559_000362</name>
</gene>
<evidence type="ECO:0000256" key="1">
    <source>
        <dbReference type="SAM" id="MobiDB-lite"/>
    </source>
</evidence>
<dbReference type="PANTHER" id="PTHR44924:SF1">
    <property type="entry name" value="DNAJ SUBFAMILY A MEMBER 2"/>
    <property type="match status" value="1"/>
</dbReference>
<organism evidence="3 4">
    <name type="scientific">Furculomyces boomerangus</name>
    <dbReference type="NCBI Taxonomy" id="61424"/>
    <lineage>
        <taxon>Eukaryota</taxon>
        <taxon>Fungi</taxon>
        <taxon>Fungi incertae sedis</taxon>
        <taxon>Zoopagomycota</taxon>
        <taxon>Kickxellomycotina</taxon>
        <taxon>Harpellomycetes</taxon>
        <taxon>Harpellales</taxon>
        <taxon>Harpellaceae</taxon>
        <taxon>Furculomyces</taxon>
    </lineage>
</organism>
<evidence type="ECO:0000259" key="2">
    <source>
        <dbReference type="PROSITE" id="PS50076"/>
    </source>
</evidence>
<dbReference type="PROSITE" id="PS50076">
    <property type="entry name" value="DNAJ_2"/>
    <property type="match status" value="1"/>
</dbReference>
<dbReference type="Proteomes" id="UP000245699">
    <property type="component" value="Unassembled WGS sequence"/>
</dbReference>